<accession>A0A926JUQ5</accession>
<protein>
    <submittedName>
        <fullName evidence="3">Histidine kinase</fullName>
    </submittedName>
</protein>
<reference evidence="3 4" key="1">
    <citation type="submission" date="2020-09" db="EMBL/GenBank/DDBJ databases">
        <title>Sinomicrobium weinanense sp. nov., a halophilic bacteria isolated from saline-alkali soil.</title>
        <authorList>
            <person name="Wu P."/>
            <person name="Ren H."/>
            <person name="Mei Y."/>
            <person name="Liang Y."/>
            <person name="Chen Z."/>
        </authorList>
    </citation>
    <scope>NUCLEOTIDE SEQUENCE [LARGE SCALE GENOMIC DNA]</scope>
    <source>
        <strain evidence="3 4">FJxs</strain>
    </source>
</reference>
<feature type="signal peptide" evidence="1">
    <location>
        <begin position="1"/>
        <end position="19"/>
    </location>
</feature>
<dbReference type="AlphaFoldDB" id="A0A926JUQ5"/>
<dbReference type="InterPro" id="IPR046235">
    <property type="entry name" value="DUF6268"/>
</dbReference>
<gene>
    <name evidence="3" type="ORF">IBL28_17775</name>
</gene>
<sequence length="300" mass="33392">MRLFYILLLTLLFGARLNAQVELRTEYIGSSGFRDEDNKKTGGKGDAKIFSVNARIPFSVKMNENNRPTVWGMSIGGSYTSFNNENMDRALGPDEIMNAQIGLFHMRPISERWSILAMLGAGVYTSHTEVSDVGLNNVLGNGGVIFIWHLKDNLDLGLGPVINTLLGYPMVFPGIYFNWELNGRYELKASAMNGLAVSAGVQLREKFMLKLIAELNGALALEKINGKKMMFTHSYFVAGLQPEFMINKSFSISATAGISAGRNAYYQERNLKSVFKSDDEKRDPRFTAAPYFSLGLKYGF</sequence>
<evidence type="ECO:0000313" key="3">
    <source>
        <dbReference type="EMBL" id="MBC9797825.1"/>
    </source>
</evidence>
<keyword evidence="3" id="KW-0808">Transferase</keyword>
<proteinExistence type="predicted"/>
<feature type="chain" id="PRO_5036780981" evidence="1">
    <location>
        <begin position="20"/>
        <end position="300"/>
    </location>
</feature>
<keyword evidence="4" id="KW-1185">Reference proteome</keyword>
<evidence type="ECO:0000313" key="4">
    <source>
        <dbReference type="Proteomes" id="UP000653730"/>
    </source>
</evidence>
<keyword evidence="3" id="KW-0418">Kinase</keyword>
<dbReference type="EMBL" id="JACVDC010000075">
    <property type="protein sequence ID" value="MBC9797825.1"/>
    <property type="molecule type" value="Genomic_DNA"/>
</dbReference>
<feature type="domain" description="DUF6268" evidence="2">
    <location>
        <begin position="17"/>
        <end position="299"/>
    </location>
</feature>
<dbReference type="Proteomes" id="UP000653730">
    <property type="component" value="Unassembled WGS sequence"/>
</dbReference>
<dbReference type="GO" id="GO:0016301">
    <property type="term" value="F:kinase activity"/>
    <property type="evidence" value="ECO:0007669"/>
    <property type="project" value="UniProtKB-KW"/>
</dbReference>
<organism evidence="3 4">
    <name type="scientific">Sinomicrobium weinanense</name>
    <dbReference type="NCBI Taxonomy" id="2842200"/>
    <lineage>
        <taxon>Bacteria</taxon>
        <taxon>Pseudomonadati</taxon>
        <taxon>Bacteroidota</taxon>
        <taxon>Flavobacteriia</taxon>
        <taxon>Flavobacteriales</taxon>
        <taxon>Flavobacteriaceae</taxon>
        <taxon>Sinomicrobium</taxon>
    </lineage>
</organism>
<evidence type="ECO:0000256" key="1">
    <source>
        <dbReference type="SAM" id="SignalP"/>
    </source>
</evidence>
<name>A0A926JUQ5_9FLAO</name>
<comment type="caution">
    <text evidence="3">The sequence shown here is derived from an EMBL/GenBank/DDBJ whole genome shotgun (WGS) entry which is preliminary data.</text>
</comment>
<dbReference type="Pfam" id="PF19783">
    <property type="entry name" value="DUF6268"/>
    <property type="match status" value="1"/>
</dbReference>
<keyword evidence="1" id="KW-0732">Signal</keyword>
<evidence type="ECO:0000259" key="2">
    <source>
        <dbReference type="Pfam" id="PF19783"/>
    </source>
</evidence>